<dbReference type="InParanoid" id="E0W1B3"/>
<dbReference type="RefSeq" id="XP_002432157.1">
    <property type="nucleotide sequence ID" value="XM_002432112.1"/>
</dbReference>
<evidence type="ECO:0000313" key="11">
    <source>
        <dbReference type="EnsemblMetazoa" id="PHUM574120-PA"/>
    </source>
</evidence>
<name>E0W1B3_PEDHC</name>
<comment type="subcellular location">
    <subcellularLocation>
        <location evidence="1">Cell membrane</location>
        <topology evidence="1">Multi-pass membrane protein</topology>
    </subcellularLocation>
</comment>
<protein>
    <submittedName>
        <fullName evidence="10 11">Uncharacterized protein</fullName>
    </submittedName>
</protein>
<dbReference type="CTD" id="8234939"/>
<dbReference type="Gene3D" id="3.40.190.10">
    <property type="entry name" value="Periplasmic binding protein-like II"/>
    <property type="match status" value="1"/>
</dbReference>
<keyword evidence="12" id="KW-1185">Reference proteome</keyword>
<dbReference type="VEuPathDB" id="VectorBase:PHUM574120"/>
<evidence type="ECO:0000256" key="2">
    <source>
        <dbReference type="ARBA" id="ARBA00022475"/>
    </source>
</evidence>
<dbReference type="OMA" id="MYFKRSS"/>
<evidence type="ECO:0000313" key="10">
    <source>
        <dbReference type="EMBL" id="EEB19419.1"/>
    </source>
</evidence>
<dbReference type="PANTHER" id="PTHR42643">
    <property type="entry name" value="IONOTROPIC RECEPTOR 20A-RELATED"/>
    <property type="match status" value="1"/>
</dbReference>
<gene>
    <name evidence="11" type="primary">8234939</name>
    <name evidence="10" type="ORF">Phum_PHUM574120</name>
</gene>
<evidence type="ECO:0000313" key="12">
    <source>
        <dbReference type="Proteomes" id="UP000009046"/>
    </source>
</evidence>
<feature type="region of interest" description="Disordered" evidence="8">
    <location>
        <begin position="15"/>
        <end position="40"/>
    </location>
</feature>
<keyword evidence="7" id="KW-0325">Glycoprotein</keyword>
<reference evidence="10" key="2">
    <citation type="submission" date="2007-04" db="EMBL/GenBank/DDBJ databases">
        <title>The genome of the human body louse.</title>
        <authorList>
            <consortium name="The Human Body Louse Genome Consortium"/>
            <person name="Kirkness E."/>
            <person name="Walenz B."/>
            <person name="Hass B."/>
            <person name="Bruggner R."/>
            <person name="Strausberg R."/>
        </authorList>
    </citation>
    <scope>NUCLEOTIDE SEQUENCE</scope>
    <source>
        <strain evidence="10">USDA</strain>
    </source>
</reference>
<evidence type="ECO:0000256" key="9">
    <source>
        <dbReference type="SAM" id="Phobius"/>
    </source>
</evidence>
<dbReference type="OrthoDB" id="6506757at2759"/>
<dbReference type="Proteomes" id="UP000009046">
    <property type="component" value="Unassembled WGS sequence"/>
</dbReference>
<dbReference type="KEGG" id="phu:Phum_PHUM574120"/>
<dbReference type="HOGENOM" id="CLU_471194_0_0_1"/>
<evidence type="ECO:0000256" key="4">
    <source>
        <dbReference type="ARBA" id="ARBA00022989"/>
    </source>
</evidence>
<dbReference type="PANTHER" id="PTHR42643:SF38">
    <property type="entry name" value="IONOTROPIC RECEPTOR 100A"/>
    <property type="match status" value="1"/>
</dbReference>
<evidence type="ECO:0000256" key="7">
    <source>
        <dbReference type="ARBA" id="ARBA00023180"/>
    </source>
</evidence>
<dbReference type="eggNOG" id="KOG1052">
    <property type="taxonomic scope" value="Eukaryota"/>
</dbReference>
<sequence>MKLQKWTFQVTYDDYNNNNRDNNHNNQYVNNNNNNRNTSPEYKLKRLKSTIIFLSERKLTSDEIFNEEINKINNNPLWNPTGKNIIMINLLKFNVNEEELSRKIIDKLWKLTKSTNNLIGIMNKRNQVNFYTWFPYKQPDCLKVNIIQHLDTYENDKFKYGDKNLFPEKLSSGNLNGCEIIAATDACIPYVFPRDEPDFRKKGIEMLLINTLSEKLNFKLNIMSFTDTGKTIINGTPVGIFEDLLEQKVDVAFSCLLLNQERYLLTQALQPYYHDSLVWFVPSPDIKTHASDLFKVFNYKVWLLIIFVMLFSSVFIVFLTSYENGNEIIRRRFRCYLSAFFNILKMSLSVSVNIKTKLFNYRLFIFFFYAYSIYISFYFEGSLFDLFKRPNLGHFYSSIEKAADDDEIFFYLFRSAENFYNQTNYKVWKKILKPERYTLTEDFGSAFREIAYKKKSVGLYIRVVGIYMVMVAYRDKNNFPKIFWLKEQFSMYPVTMYLSPGNPVFPYFQLYIHRILAAGLPQYWIQQTLYNVGYNFRKFGDYDQGPLTWKHLNENTKYTTHKTHTRTHKFISRRSIFEF</sequence>
<dbReference type="EMBL" id="AAZO01006982">
    <property type="status" value="NOT_ANNOTATED_CDS"/>
    <property type="molecule type" value="Genomic_DNA"/>
</dbReference>
<evidence type="ECO:0000256" key="3">
    <source>
        <dbReference type="ARBA" id="ARBA00022692"/>
    </source>
</evidence>
<dbReference type="GO" id="GO:0005886">
    <property type="term" value="C:plasma membrane"/>
    <property type="evidence" value="ECO:0007669"/>
    <property type="project" value="UniProtKB-SubCell"/>
</dbReference>
<organism>
    <name type="scientific">Pediculus humanus subsp. corporis</name>
    <name type="common">Body louse</name>
    <dbReference type="NCBI Taxonomy" id="121224"/>
    <lineage>
        <taxon>Eukaryota</taxon>
        <taxon>Metazoa</taxon>
        <taxon>Ecdysozoa</taxon>
        <taxon>Arthropoda</taxon>
        <taxon>Hexapoda</taxon>
        <taxon>Insecta</taxon>
        <taxon>Pterygota</taxon>
        <taxon>Neoptera</taxon>
        <taxon>Paraneoptera</taxon>
        <taxon>Psocodea</taxon>
        <taxon>Troctomorpha</taxon>
        <taxon>Phthiraptera</taxon>
        <taxon>Anoplura</taxon>
        <taxon>Pediculidae</taxon>
        <taxon>Pediculus</taxon>
    </lineage>
</organism>
<reference evidence="11" key="3">
    <citation type="submission" date="2020-05" db="UniProtKB">
        <authorList>
            <consortium name="EnsemblMetazoa"/>
        </authorList>
    </citation>
    <scope>IDENTIFICATION</scope>
    <source>
        <strain evidence="11">USDA</strain>
    </source>
</reference>
<keyword evidence="4 9" id="KW-1133">Transmembrane helix</keyword>
<evidence type="ECO:0000256" key="5">
    <source>
        <dbReference type="ARBA" id="ARBA00023136"/>
    </source>
</evidence>
<evidence type="ECO:0000256" key="1">
    <source>
        <dbReference type="ARBA" id="ARBA00004651"/>
    </source>
</evidence>
<keyword evidence="6" id="KW-0675">Receptor</keyword>
<evidence type="ECO:0000256" key="8">
    <source>
        <dbReference type="SAM" id="MobiDB-lite"/>
    </source>
</evidence>
<accession>E0W1B3</accession>
<evidence type="ECO:0000256" key="6">
    <source>
        <dbReference type="ARBA" id="ARBA00023170"/>
    </source>
</evidence>
<feature type="transmembrane region" description="Helical" evidence="9">
    <location>
        <begin position="358"/>
        <end position="379"/>
    </location>
</feature>
<keyword evidence="5 9" id="KW-0472">Membrane</keyword>
<feature type="compositionally biased region" description="Low complexity" evidence="8">
    <location>
        <begin position="15"/>
        <end position="37"/>
    </location>
</feature>
<dbReference type="GeneID" id="8234939"/>
<dbReference type="AlphaFoldDB" id="E0W1B3"/>
<dbReference type="EMBL" id="DS235867">
    <property type="protein sequence ID" value="EEB19419.1"/>
    <property type="molecule type" value="Genomic_DNA"/>
</dbReference>
<dbReference type="EnsemblMetazoa" id="PHUM574120-RA">
    <property type="protein sequence ID" value="PHUM574120-PA"/>
    <property type="gene ID" value="PHUM574120"/>
</dbReference>
<proteinExistence type="predicted"/>
<feature type="transmembrane region" description="Helical" evidence="9">
    <location>
        <begin position="301"/>
        <end position="321"/>
    </location>
</feature>
<keyword evidence="2" id="KW-1003">Cell membrane</keyword>
<reference evidence="10" key="1">
    <citation type="submission" date="2007-04" db="EMBL/GenBank/DDBJ databases">
        <title>Annotation of Pediculus humanus corporis strain USDA.</title>
        <authorList>
            <person name="Kirkness E."/>
            <person name="Hannick L."/>
            <person name="Hass B."/>
            <person name="Bruggner R."/>
            <person name="Lawson D."/>
            <person name="Bidwell S."/>
            <person name="Joardar V."/>
            <person name="Caler E."/>
            <person name="Walenz B."/>
            <person name="Inman J."/>
            <person name="Schobel S."/>
            <person name="Galinsky K."/>
            <person name="Amedeo P."/>
            <person name="Strausberg R."/>
        </authorList>
    </citation>
    <scope>NUCLEOTIDE SEQUENCE</scope>
    <source>
        <strain evidence="10">USDA</strain>
    </source>
</reference>
<keyword evidence="3 9" id="KW-0812">Transmembrane</keyword>
<dbReference type="InterPro" id="IPR052192">
    <property type="entry name" value="Insect_Ionotropic_Sensory_Rcpt"/>
</dbReference>
<dbReference type="SUPFAM" id="SSF53850">
    <property type="entry name" value="Periplasmic binding protein-like II"/>
    <property type="match status" value="1"/>
</dbReference>